<comment type="pathway">
    <text evidence="1 9">Secondary metabolite metabolism; methylglyoxal degradation; (R)-lactate from methylglyoxal: step 1/2.</text>
</comment>
<proteinExistence type="inferred from homology"/>
<dbReference type="OrthoDB" id="16820at2759"/>
<evidence type="ECO:0000313" key="11">
    <source>
        <dbReference type="EMBL" id="ORX72317.1"/>
    </source>
</evidence>
<dbReference type="SUPFAM" id="SSF54593">
    <property type="entry name" value="Glyoxalase/Bleomycin resistance protein/Dihydroxybiphenyl dioxygenase"/>
    <property type="match status" value="1"/>
</dbReference>
<dbReference type="Gene3D" id="3.10.180.10">
    <property type="entry name" value="2,3-Dihydroxybiphenyl 1,2-Dioxygenase, domain 1"/>
    <property type="match status" value="1"/>
</dbReference>
<evidence type="ECO:0000313" key="12">
    <source>
        <dbReference type="Proteomes" id="UP000193922"/>
    </source>
</evidence>
<keyword evidence="4 8" id="KW-0479">Metal-binding</keyword>
<dbReference type="GO" id="GO:0004462">
    <property type="term" value="F:lactoylglutathione lyase activity"/>
    <property type="evidence" value="ECO:0007669"/>
    <property type="project" value="UniProtKB-UniRule"/>
</dbReference>
<dbReference type="Proteomes" id="UP000193922">
    <property type="component" value="Unassembled WGS sequence"/>
</dbReference>
<dbReference type="EC" id="4.4.1.5" evidence="3 9"/>
<evidence type="ECO:0000256" key="6">
    <source>
        <dbReference type="ARBA" id="ARBA00023239"/>
    </source>
</evidence>
<name>A0A1Y1WFP4_9FUNG</name>
<gene>
    <name evidence="11" type="ORF">DL89DRAFT_291509</name>
</gene>
<feature type="binding site" evidence="8">
    <location>
        <position position="144"/>
    </location>
    <ligand>
        <name>Zn(2+)</name>
        <dbReference type="ChEBI" id="CHEBI:29105"/>
        <note>ligand shared between dimeric partners</note>
    </ligand>
</feature>
<feature type="active site" description="Proton donor/acceptor" evidence="7">
    <location>
        <position position="144"/>
    </location>
</feature>
<keyword evidence="5 8" id="KW-0862">Zinc</keyword>
<comment type="catalytic activity">
    <reaction evidence="9">
        <text>(R)-S-lactoylglutathione = methylglyoxal + glutathione</text>
        <dbReference type="Rhea" id="RHEA:19069"/>
        <dbReference type="ChEBI" id="CHEBI:17158"/>
        <dbReference type="ChEBI" id="CHEBI:57474"/>
        <dbReference type="ChEBI" id="CHEBI:57925"/>
        <dbReference type="EC" id="4.4.1.5"/>
    </reaction>
</comment>
<comment type="similarity">
    <text evidence="2 9">Belongs to the glyoxalase I family.</text>
</comment>
<dbReference type="Pfam" id="PF00903">
    <property type="entry name" value="Glyoxalase"/>
    <property type="match status" value="1"/>
</dbReference>
<dbReference type="NCBIfam" id="TIGR00068">
    <property type="entry name" value="glyox_I"/>
    <property type="match status" value="1"/>
</dbReference>
<dbReference type="PROSITE" id="PS00934">
    <property type="entry name" value="GLYOXALASE_I_1"/>
    <property type="match status" value="1"/>
</dbReference>
<dbReference type="STRING" id="61395.A0A1Y1WFP4"/>
<organism evidence="11 12">
    <name type="scientific">Linderina pennispora</name>
    <dbReference type="NCBI Taxonomy" id="61395"/>
    <lineage>
        <taxon>Eukaryota</taxon>
        <taxon>Fungi</taxon>
        <taxon>Fungi incertae sedis</taxon>
        <taxon>Zoopagomycota</taxon>
        <taxon>Kickxellomycotina</taxon>
        <taxon>Kickxellomycetes</taxon>
        <taxon>Kickxellales</taxon>
        <taxon>Kickxellaceae</taxon>
        <taxon>Linderina</taxon>
    </lineage>
</organism>
<comment type="function">
    <text evidence="9">Catalyzes the conversion of hemimercaptal, formed from methylglyoxal and glutathione, to S-lactoylglutathione.</text>
</comment>
<dbReference type="InterPro" id="IPR029068">
    <property type="entry name" value="Glyas_Bleomycin-R_OHBP_Dase"/>
</dbReference>
<dbReference type="InterPro" id="IPR004360">
    <property type="entry name" value="Glyas_Fos-R_dOase_dom"/>
</dbReference>
<evidence type="ECO:0000256" key="5">
    <source>
        <dbReference type="ARBA" id="ARBA00022833"/>
    </source>
</evidence>
<dbReference type="GO" id="GO:0046872">
    <property type="term" value="F:metal ion binding"/>
    <property type="evidence" value="ECO:0007669"/>
    <property type="project" value="UniProtKB-UniRule"/>
</dbReference>
<dbReference type="PANTHER" id="PTHR10374:SF30">
    <property type="entry name" value="LACTOYLGLUTATHIONE LYASE"/>
    <property type="match status" value="1"/>
</dbReference>
<evidence type="ECO:0000256" key="4">
    <source>
        <dbReference type="ARBA" id="ARBA00022723"/>
    </source>
</evidence>
<dbReference type="InterPro" id="IPR018146">
    <property type="entry name" value="Glyoxalase_1_CS"/>
</dbReference>
<accession>A0A1Y1WFP4</accession>
<protein>
    <recommendedName>
        <fullName evidence="3 9">Lactoylglutathione lyase</fullName>
        <ecNumber evidence="3 9">4.4.1.5</ecNumber>
    </recommendedName>
    <alternativeName>
        <fullName evidence="9">Glyoxalase I</fullName>
    </alternativeName>
</protein>
<keyword evidence="6 9" id="KW-0456">Lyase</keyword>
<reference evidence="11 12" key="1">
    <citation type="submission" date="2016-07" db="EMBL/GenBank/DDBJ databases">
        <title>Pervasive Adenine N6-methylation of Active Genes in Fungi.</title>
        <authorList>
            <consortium name="DOE Joint Genome Institute"/>
            <person name="Mondo S.J."/>
            <person name="Dannebaum R.O."/>
            <person name="Kuo R.C."/>
            <person name="Labutti K."/>
            <person name="Haridas S."/>
            <person name="Kuo A."/>
            <person name="Salamov A."/>
            <person name="Ahrendt S.R."/>
            <person name="Lipzen A."/>
            <person name="Sullivan W."/>
            <person name="Andreopoulos W.B."/>
            <person name="Clum A."/>
            <person name="Lindquist E."/>
            <person name="Daum C."/>
            <person name="Ramamoorthy G.K."/>
            <person name="Gryganskyi A."/>
            <person name="Culley D."/>
            <person name="Magnuson J.K."/>
            <person name="James T.Y."/>
            <person name="O'Malley M.A."/>
            <person name="Stajich J.E."/>
            <person name="Spatafora J.W."/>
            <person name="Visel A."/>
            <person name="Grigoriev I.V."/>
        </authorList>
    </citation>
    <scope>NUCLEOTIDE SEQUENCE [LARGE SCALE GENOMIC DNA]</scope>
    <source>
        <strain evidence="11 12">ATCC 12442</strain>
    </source>
</reference>
<dbReference type="GeneID" id="63806856"/>
<feature type="binding site" evidence="8">
    <location>
        <position position="98"/>
    </location>
    <ligand>
        <name>Zn(2+)</name>
        <dbReference type="ChEBI" id="CHEBI:29105"/>
        <note>ligand shared between dimeric partners</note>
    </ligand>
</feature>
<evidence type="ECO:0000256" key="3">
    <source>
        <dbReference type="ARBA" id="ARBA00012081"/>
    </source>
</evidence>
<dbReference type="AlphaFoldDB" id="A0A1Y1WFP4"/>
<feature type="binding site" evidence="8">
    <location>
        <position position="71"/>
    </location>
    <ligand>
        <name>Zn(2+)</name>
        <dbReference type="ChEBI" id="CHEBI:29105"/>
        <note>ligand shared between dimeric partners</note>
    </ligand>
</feature>
<sequence>MTTDVSKYRFNHTMYRIKDPKASLKFYSEALGMKVLDQHHNDDAKFSLYFVGYEDPASEGLVRLGRQGILELTHNHGTENDAAFSYNTGNGDVGGYGHIAITVDDLHAACDRLDKLGVKFIKRPEDGRMKHIAFVADPDGYRVEILENPQLKA</sequence>
<feature type="domain" description="VOC" evidence="10">
    <location>
        <begin position="9"/>
        <end position="148"/>
    </location>
</feature>
<comment type="cofactor">
    <cofactor evidence="8">
        <name>Zn(2+)</name>
        <dbReference type="ChEBI" id="CHEBI:29105"/>
    </cofactor>
    <text evidence="8">Binds 1 zinc ion per subunit. In the homodimer, two zinc ions are bound between subunits.</text>
</comment>
<dbReference type="UniPathway" id="UPA00619">
    <property type="reaction ID" value="UER00675"/>
</dbReference>
<dbReference type="PROSITE" id="PS51819">
    <property type="entry name" value="VOC"/>
    <property type="match status" value="1"/>
</dbReference>
<evidence type="ECO:0000256" key="7">
    <source>
        <dbReference type="PIRSR" id="PIRSR604361-1"/>
    </source>
</evidence>
<dbReference type="PANTHER" id="PTHR10374">
    <property type="entry name" value="LACTOYLGLUTATHIONE LYASE GLYOXALASE I"/>
    <property type="match status" value="1"/>
</dbReference>
<dbReference type="RefSeq" id="XP_040745741.1">
    <property type="nucleotide sequence ID" value="XM_040890208.1"/>
</dbReference>
<evidence type="ECO:0000256" key="8">
    <source>
        <dbReference type="PIRSR" id="PIRSR604361-3"/>
    </source>
</evidence>
<evidence type="ECO:0000256" key="2">
    <source>
        <dbReference type="ARBA" id="ARBA00010363"/>
    </source>
</evidence>
<dbReference type="CDD" id="cd07233">
    <property type="entry name" value="GlxI_Zn"/>
    <property type="match status" value="1"/>
</dbReference>
<evidence type="ECO:0000259" key="10">
    <source>
        <dbReference type="PROSITE" id="PS51819"/>
    </source>
</evidence>
<evidence type="ECO:0000256" key="1">
    <source>
        <dbReference type="ARBA" id="ARBA00005008"/>
    </source>
</evidence>
<evidence type="ECO:0000256" key="9">
    <source>
        <dbReference type="RuleBase" id="RU361179"/>
    </source>
</evidence>
<dbReference type="InterPro" id="IPR004361">
    <property type="entry name" value="Glyoxalase_1"/>
</dbReference>
<dbReference type="EMBL" id="MCFD01000003">
    <property type="protein sequence ID" value="ORX72317.1"/>
    <property type="molecule type" value="Genomic_DNA"/>
</dbReference>
<keyword evidence="12" id="KW-1185">Reference proteome</keyword>
<comment type="caution">
    <text evidence="11">The sequence shown here is derived from an EMBL/GenBank/DDBJ whole genome shotgun (WGS) entry which is preliminary data.</text>
</comment>
<dbReference type="InterPro" id="IPR037523">
    <property type="entry name" value="VOC_core"/>
</dbReference>
<dbReference type="PROSITE" id="PS00935">
    <property type="entry name" value="GLYOXALASE_I_2"/>
    <property type="match status" value="1"/>
</dbReference>